<dbReference type="InterPro" id="IPR012861">
    <property type="entry name" value="DUF1634"/>
</dbReference>
<reference evidence="2 3" key="1">
    <citation type="submission" date="2024-09" db="EMBL/GenBank/DDBJ databases">
        <title>Floridaenema gen nov. (Aerosakkonemataceae, Aerosakkonematales ord. nov., Cyanobacteria) from benthic tropical and subtropical fresh waters, with the description of four new species.</title>
        <authorList>
            <person name="Moretto J.A."/>
            <person name="Berthold D.E."/>
            <person name="Lefler F.W."/>
            <person name="Huang I.-S."/>
            <person name="Laughinghouse H. IV."/>
        </authorList>
    </citation>
    <scope>NUCLEOTIDE SEQUENCE [LARGE SCALE GENOMIC DNA]</scope>
    <source>
        <strain evidence="2 3">BLCC-F50</strain>
    </source>
</reference>
<accession>A0ABV4XUT4</accession>
<protein>
    <submittedName>
        <fullName evidence="2">DUF1634 domain-containing protein</fullName>
    </submittedName>
</protein>
<organism evidence="2 3">
    <name type="scientific">Floridaenema flaviceps BLCC-F50</name>
    <dbReference type="NCBI Taxonomy" id="3153642"/>
    <lineage>
        <taxon>Bacteria</taxon>
        <taxon>Bacillati</taxon>
        <taxon>Cyanobacteriota</taxon>
        <taxon>Cyanophyceae</taxon>
        <taxon>Oscillatoriophycideae</taxon>
        <taxon>Aerosakkonematales</taxon>
        <taxon>Aerosakkonemataceae</taxon>
        <taxon>Floridanema</taxon>
        <taxon>Floridanema flaviceps</taxon>
    </lineage>
</organism>
<feature type="transmembrane region" description="Helical" evidence="1">
    <location>
        <begin position="52"/>
        <end position="73"/>
    </location>
</feature>
<dbReference type="EMBL" id="JBHFNR010000131">
    <property type="protein sequence ID" value="MFB2894857.1"/>
    <property type="molecule type" value="Genomic_DNA"/>
</dbReference>
<sequence length="99" mass="10870">MTMLKINVLLADAPLPDPKTLHSPSSTQADPLINHGEQTNALSFRRRGLIQFGLLILIATPILRVAFSAIAFAKQGDRTYLIITLLVLAILLYSLFNPT</sequence>
<keyword evidence="1" id="KW-0812">Transmembrane</keyword>
<proteinExistence type="predicted"/>
<gene>
    <name evidence="2" type="ORF">ACE1CI_18265</name>
</gene>
<name>A0ABV4XUT4_9CYAN</name>
<dbReference type="Pfam" id="PF07843">
    <property type="entry name" value="DUF1634"/>
    <property type="match status" value="1"/>
</dbReference>
<keyword evidence="1" id="KW-1133">Transmembrane helix</keyword>
<dbReference type="RefSeq" id="WP_413264498.1">
    <property type="nucleotide sequence ID" value="NZ_JBHFNR010000131.1"/>
</dbReference>
<evidence type="ECO:0000313" key="2">
    <source>
        <dbReference type="EMBL" id="MFB2894857.1"/>
    </source>
</evidence>
<keyword evidence="1" id="KW-0472">Membrane</keyword>
<evidence type="ECO:0000313" key="3">
    <source>
        <dbReference type="Proteomes" id="UP001576784"/>
    </source>
</evidence>
<feature type="transmembrane region" description="Helical" evidence="1">
    <location>
        <begin position="79"/>
        <end position="96"/>
    </location>
</feature>
<dbReference type="Proteomes" id="UP001576784">
    <property type="component" value="Unassembled WGS sequence"/>
</dbReference>
<comment type="caution">
    <text evidence="2">The sequence shown here is derived from an EMBL/GenBank/DDBJ whole genome shotgun (WGS) entry which is preliminary data.</text>
</comment>
<evidence type="ECO:0000256" key="1">
    <source>
        <dbReference type="SAM" id="Phobius"/>
    </source>
</evidence>
<keyword evidence="3" id="KW-1185">Reference proteome</keyword>